<keyword evidence="2" id="KW-0449">Lipoprotein</keyword>
<dbReference type="SUPFAM" id="SSF89392">
    <property type="entry name" value="Prokaryotic lipoproteins and lipoprotein localization factors"/>
    <property type="match status" value="1"/>
</dbReference>
<dbReference type="PANTHER" id="PTHR35869">
    <property type="entry name" value="OUTER-MEMBRANE LIPOPROTEIN CARRIER PROTEIN"/>
    <property type="match status" value="1"/>
</dbReference>
<sequence>MFRRQITSGNAKSSSLSNRIFNNKGRALIWGLMKQIAFALALTLAAPAAWAADKLPLSQISNYLNGLKTVETTFTQVNDDGSLSTGKLWLERPGKMRFEYDPPNSAVVLARAGTVQIFDPKSNQPPEQYPLKRTPLSLVLARNVNLGQANMVVAHDFDGTATVVTARDPKNPESGRIELMFTGDPIELRKWVIHDNAGSQTTVLLGQLTTGGNLSNDLFSRSKRSGSGNR</sequence>
<keyword evidence="1" id="KW-0732">Signal</keyword>
<dbReference type="InterPro" id="IPR004564">
    <property type="entry name" value="OM_lipoprot_carrier_LolA-like"/>
</dbReference>
<dbReference type="Proteomes" id="UP000050786">
    <property type="component" value="Unassembled WGS sequence"/>
</dbReference>
<proteinExistence type="predicted"/>
<dbReference type="Pfam" id="PF03548">
    <property type="entry name" value="LolA"/>
    <property type="match status" value="1"/>
</dbReference>
<dbReference type="EMBL" id="CYPS01000022">
    <property type="protein sequence ID" value="CUH42490.1"/>
    <property type="molecule type" value="Genomic_DNA"/>
</dbReference>
<dbReference type="PANTHER" id="PTHR35869:SF1">
    <property type="entry name" value="OUTER-MEMBRANE LIPOPROTEIN CARRIER PROTEIN"/>
    <property type="match status" value="1"/>
</dbReference>
<organism evidence="2 3">
    <name type="scientific">Ruegeria atlantica</name>
    <dbReference type="NCBI Taxonomy" id="81569"/>
    <lineage>
        <taxon>Bacteria</taxon>
        <taxon>Pseudomonadati</taxon>
        <taxon>Pseudomonadota</taxon>
        <taxon>Alphaproteobacteria</taxon>
        <taxon>Rhodobacterales</taxon>
        <taxon>Roseobacteraceae</taxon>
        <taxon>Ruegeria</taxon>
    </lineage>
</organism>
<keyword evidence="3" id="KW-1185">Reference proteome</keyword>
<evidence type="ECO:0000313" key="2">
    <source>
        <dbReference type="EMBL" id="CUH42490.1"/>
    </source>
</evidence>
<dbReference type="InterPro" id="IPR029046">
    <property type="entry name" value="LolA/LolB/LppX"/>
</dbReference>
<reference evidence="3" key="1">
    <citation type="submission" date="2015-09" db="EMBL/GenBank/DDBJ databases">
        <authorList>
            <person name="Rodrigo-Torres L."/>
            <person name="Arahal D.R."/>
        </authorList>
    </citation>
    <scope>NUCLEOTIDE SEQUENCE [LARGE SCALE GENOMIC DNA]</scope>
    <source>
        <strain evidence="3">CECT 4293</strain>
    </source>
</reference>
<gene>
    <name evidence="2" type="primary">lolA</name>
    <name evidence="2" type="ORF">RUM4293_01378</name>
</gene>
<dbReference type="AlphaFoldDB" id="A0A0P1EMU8"/>
<dbReference type="Gene3D" id="2.50.20.10">
    <property type="entry name" value="Lipoprotein localisation LolA/LolB/LppX"/>
    <property type="match status" value="1"/>
</dbReference>
<protein>
    <submittedName>
        <fullName evidence="2">Outer-membrane lipoprotein carrier protein</fullName>
    </submittedName>
</protein>
<name>A0A0P1EMU8_9RHOB</name>
<evidence type="ECO:0000256" key="1">
    <source>
        <dbReference type="ARBA" id="ARBA00022729"/>
    </source>
</evidence>
<evidence type="ECO:0000313" key="3">
    <source>
        <dbReference type="Proteomes" id="UP000050786"/>
    </source>
</evidence>
<accession>A0A0P1EMU8</accession>
<dbReference type="CDD" id="cd16325">
    <property type="entry name" value="LolA"/>
    <property type="match status" value="1"/>
</dbReference>